<evidence type="ECO:0000256" key="1">
    <source>
        <dbReference type="ARBA" id="ARBA00022448"/>
    </source>
</evidence>
<dbReference type="AlphaFoldDB" id="A0AAV4EHW5"/>
<dbReference type="EMBL" id="BMAT01010783">
    <property type="protein sequence ID" value="GFR60683.1"/>
    <property type="molecule type" value="Genomic_DNA"/>
</dbReference>
<protein>
    <submittedName>
        <fullName evidence="3">ATP-binding cassette sub-family A member 3</fullName>
    </submittedName>
</protein>
<keyword evidence="3" id="KW-0547">Nucleotide-binding</keyword>
<dbReference type="PANTHER" id="PTHR19229">
    <property type="entry name" value="ATP-BINDING CASSETTE TRANSPORTER SUBFAMILY A ABCA"/>
    <property type="match status" value="1"/>
</dbReference>
<organism evidence="3 4">
    <name type="scientific">Elysia marginata</name>
    <dbReference type="NCBI Taxonomy" id="1093978"/>
    <lineage>
        <taxon>Eukaryota</taxon>
        <taxon>Metazoa</taxon>
        <taxon>Spiralia</taxon>
        <taxon>Lophotrochozoa</taxon>
        <taxon>Mollusca</taxon>
        <taxon>Gastropoda</taxon>
        <taxon>Heterobranchia</taxon>
        <taxon>Euthyneura</taxon>
        <taxon>Panpulmonata</taxon>
        <taxon>Sacoglossa</taxon>
        <taxon>Placobranchoidea</taxon>
        <taxon>Plakobranchidae</taxon>
        <taxon>Elysia</taxon>
    </lineage>
</organism>
<dbReference type="GO" id="GO:0005319">
    <property type="term" value="F:lipid transporter activity"/>
    <property type="evidence" value="ECO:0007669"/>
    <property type="project" value="TreeGrafter"/>
</dbReference>
<proteinExistence type="predicted"/>
<name>A0AAV4EHW5_9GAST</name>
<comment type="caution">
    <text evidence="3">The sequence shown here is derived from an EMBL/GenBank/DDBJ whole genome shotgun (WGS) entry which is preliminary data.</text>
</comment>
<evidence type="ECO:0000313" key="3">
    <source>
        <dbReference type="EMBL" id="GFR60683.1"/>
    </source>
</evidence>
<dbReference type="GO" id="GO:0016020">
    <property type="term" value="C:membrane"/>
    <property type="evidence" value="ECO:0007669"/>
    <property type="project" value="InterPro"/>
</dbReference>
<accession>A0AAV4EHW5</accession>
<evidence type="ECO:0000313" key="4">
    <source>
        <dbReference type="Proteomes" id="UP000762676"/>
    </source>
</evidence>
<dbReference type="GO" id="GO:0005524">
    <property type="term" value="F:ATP binding"/>
    <property type="evidence" value="ECO:0007669"/>
    <property type="project" value="UniProtKB-KW"/>
</dbReference>
<dbReference type="GO" id="GO:0140359">
    <property type="term" value="F:ABC-type transporter activity"/>
    <property type="evidence" value="ECO:0007669"/>
    <property type="project" value="InterPro"/>
</dbReference>
<evidence type="ECO:0000256" key="2">
    <source>
        <dbReference type="ARBA" id="ARBA00022737"/>
    </source>
</evidence>
<gene>
    <name evidence="3" type="ORF">ElyMa_005413700</name>
</gene>
<keyword evidence="3" id="KW-0067">ATP-binding</keyword>
<keyword evidence="1" id="KW-0813">Transport</keyword>
<keyword evidence="2" id="KW-0677">Repeat</keyword>
<dbReference type="InterPro" id="IPR026082">
    <property type="entry name" value="ABCA"/>
</dbReference>
<reference evidence="3 4" key="1">
    <citation type="journal article" date="2021" name="Elife">
        <title>Chloroplast acquisition without the gene transfer in kleptoplastic sea slugs, Plakobranchus ocellatus.</title>
        <authorList>
            <person name="Maeda T."/>
            <person name="Takahashi S."/>
            <person name="Yoshida T."/>
            <person name="Shimamura S."/>
            <person name="Takaki Y."/>
            <person name="Nagai Y."/>
            <person name="Toyoda A."/>
            <person name="Suzuki Y."/>
            <person name="Arimoto A."/>
            <person name="Ishii H."/>
            <person name="Satoh N."/>
            <person name="Nishiyama T."/>
            <person name="Hasebe M."/>
            <person name="Maruyama T."/>
            <person name="Minagawa J."/>
            <person name="Obokata J."/>
            <person name="Shigenobu S."/>
        </authorList>
    </citation>
    <scope>NUCLEOTIDE SEQUENCE [LARGE SCALE GENOMIC DNA]</scope>
</reference>
<keyword evidence="4" id="KW-1185">Reference proteome</keyword>
<sequence length="132" mass="14503">MIKSHSERHQKSSATFVEISLYTNPPHKHASGRFYSSLSSMEECDALCTKLVILLHGRPMCLGSPQHLKNKYGQGYTLVIKMGTLADGTIASTEPVVEFIQKAFPETVVSVKGDHRENTFLGCSFTSSLLVA</sequence>
<dbReference type="Proteomes" id="UP000762676">
    <property type="component" value="Unassembled WGS sequence"/>
</dbReference>
<dbReference type="PANTHER" id="PTHR19229:SF36">
    <property type="entry name" value="ATP-BINDING CASSETTE SUB-FAMILY A MEMBER 2"/>
    <property type="match status" value="1"/>
</dbReference>